<dbReference type="InterPro" id="IPR014875">
    <property type="entry name" value="Mor_transcription_activator"/>
</dbReference>
<evidence type="ECO:0000313" key="3">
    <source>
        <dbReference type="Proteomes" id="UP000832011"/>
    </source>
</evidence>
<dbReference type="InterPro" id="IPR009057">
    <property type="entry name" value="Homeodomain-like_sf"/>
</dbReference>
<dbReference type="Pfam" id="PF08765">
    <property type="entry name" value="Mor"/>
    <property type="match status" value="1"/>
</dbReference>
<organism evidence="2 3">
    <name type="scientific">Vitreoscilla massiliensis</name>
    <dbReference type="NCBI Taxonomy" id="1689272"/>
    <lineage>
        <taxon>Bacteria</taxon>
        <taxon>Pseudomonadati</taxon>
        <taxon>Pseudomonadota</taxon>
        <taxon>Betaproteobacteria</taxon>
        <taxon>Neisseriales</taxon>
        <taxon>Neisseriaceae</taxon>
        <taxon>Vitreoscilla</taxon>
    </lineage>
</organism>
<sequence>MNELLDKDDFLGLAHLLPEGAKELVRLIGFEPTFLLIKHHGGTHFPVGQNYNKHGKALFAALAEVIGEANAEKITLTFATKRHFFVPKCQTLMTELRRRKVRAEFDELSKDRPAYIAVKELARKYDLVESTIWYILKTIDVETIADISQMDLFSK</sequence>
<gene>
    <name evidence="2" type="ORF">LVJ82_01105</name>
</gene>
<proteinExistence type="predicted"/>
<dbReference type="EMBL" id="CP091511">
    <property type="protein sequence ID" value="UOO89613.1"/>
    <property type="molecule type" value="Genomic_DNA"/>
</dbReference>
<dbReference type="Proteomes" id="UP000832011">
    <property type="component" value="Chromosome"/>
</dbReference>
<dbReference type="SUPFAM" id="SSF46689">
    <property type="entry name" value="Homeodomain-like"/>
    <property type="match status" value="1"/>
</dbReference>
<name>A0ABY4E5K2_9NEIS</name>
<reference evidence="2 3" key="1">
    <citation type="journal article" date="2022" name="Res Sq">
        <title>Evolution of multicellular longitudinally dividing oral cavity symbionts (Neisseriaceae).</title>
        <authorList>
            <person name="Nyongesa S."/>
            <person name="Weber P."/>
            <person name="Bernet E."/>
            <person name="Pullido F."/>
            <person name="Nieckarz M."/>
            <person name="Delaby M."/>
            <person name="Nieves C."/>
            <person name="Viehboeck T."/>
            <person name="Krause N."/>
            <person name="Rivera-Millot A."/>
            <person name="Nakamura A."/>
            <person name="Vischer N."/>
            <person name="VanNieuwenhze M."/>
            <person name="Brun Y."/>
            <person name="Cava F."/>
            <person name="Bulgheresi S."/>
            <person name="Veyrier F."/>
        </authorList>
    </citation>
    <scope>NUCLEOTIDE SEQUENCE [LARGE SCALE GENOMIC DNA]</scope>
    <source>
        <strain evidence="2 3">SN4</strain>
    </source>
</reference>
<feature type="domain" description="Mor transcription activator" evidence="1">
    <location>
        <begin position="50"/>
        <end position="146"/>
    </location>
</feature>
<keyword evidence="3" id="KW-1185">Reference proteome</keyword>
<evidence type="ECO:0000259" key="1">
    <source>
        <dbReference type="Pfam" id="PF08765"/>
    </source>
</evidence>
<dbReference type="RefSeq" id="WP_058305506.1">
    <property type="nucleotide sequence ID" value="NZ_CABKVG010000007.1"/>
</dbReference>
<protein>
    <submittedName>
        <fullName evidence="2">DNA transposition protein</fullName>
    </submittedName>
</protein>
<evidence type="ECO:0000313" key="2">
    <source>
        <dbReference type="EMBL" id="UOO89613.1"/>
    </source>
</evidence>
<accession>A0ABY4E5K2</accession>